<sequence length="135" mass="15155">MFAETSCRPSSTEGPRPNVEAIPVANGSLMEGERIEYLQKLSLDELAKSDFAHCELERPRLWTTVALFHRQDANGHAVVDQHGTLTGWVLVRMCELGYRFGPLYAERQDIANLRVHAAMESLEDKGASLIAETWQ</sequence>
<comment type="caution">
    <text evidence="2">The sequence shown here is derived from an EMBL/GenBank/DDBJ whole genome shotgun (WGS) entry which is preliminary data.</text>
</comment>
<dbReference type="Pfam" id="PF18014">
    <property type="entry name" value="Acetyltransf_18"/>
    <property type="match status" value="1"/>
</dbReference>
<accession>A0A505IF81</accession>
<dbReference type="GO" id="GO:0051213">
    <property type="term" value="F:dioxygenase activity"/>
    <property type="evidence" value="ECO:0007669"/>
    <property type="project" value="UniProtKB-KW"/>
</dbReference>
<evidence type="ECO:0000259" key="1">
    <source>
        <dbReference type="Pfam" id="PF18014"/>
    </source>
</evidence>
<dbReference type="Proteomes" id="UP000197666">
    <property type="component" value="Unassembled WGS sequence"/>
</dbReference>
<reference evidence="3" key="1">
    <citation type="submission" date="2018-10" db="EMBL/GenBank/DDBJ databases">
        <title>FDA dAtabase for Regulatory Grade micrObial Sequences (FDA-ARGOS): Supporting development and validation of Infectious Disease Dx tests.</title>
        <authorList>
            <person name="Kerrigan L."/>
            <person name="Tallon L."/>
            <person name="Sadzewicz L."/>
            <person name="Sengamalay N."/>
            <person name="Ott S."/>
            <person name="Godinez A."/>
            <person name="Nagaraj S."/>
            <person name="Vavikolanu K."/>
            <person name="Nadendla S."/>
            <person name="George J."/>
            <person name="Sichtig H."/>
        </authorList>
    </citation>
    <scope>NUCLEOTIDE SEQUENCE [LARGE SCALE GENOMIC DNA]</scope>
    <source>
        <strain evidence="3">FDAARGOS_311</strain>
    </source>
</reference>
<dbReference type="AlphaFoldDB" id="A0A505IF81"/>
<gene>
    <name evidence="2" type="ORF">CAN33_0055170</name>
</gene>
<keyword evidence="2" id="KW-0560">Oxidoreductase</keyword>
<name>A0A505IF81_ASPNG</name>
<dbReference type="EMBL" id="NKJJ02000008">
    <property type="protein sequence ID" value="TPR10178.1"/>
    <property type="molecule type" value="Genomic_DNA"/>
</dbReference>
<proteinExistence type="predicted"/>
<organism evidence="2 3">
    <name type="scientific">Aspergillus niger</name>
    <dbReference type="NCBI Taxonomy" id="5061"/>
    <lineage>
        <taxon>Eukaryota</taxon>
        <taxon>Fungi</taxon>
        <taxon>Dikarya</taxon>
        <taxon>Ascomycota</taxon>
        <taxon>Pezizomycotina</taxon>
        <taxon>Eurotiomycetes</taxon>
        <taxon>Eurotiomycetidae</taxon>
        <taxon>Eurotiales</taxon>
        <taxon>Aspergillaceae</taxon>
        <taxon>Aspergillus</taxon>
        <taxon>Aspergillus subgen. Circumdati</taxon>
    </lineage>
</organism>
<dbReference type="VEuPathDB" id="FungiDB:ASPNIDRAFT2_1185839"/>
<feature type="domain" description="YitH/HolE acetyltransferase (GNAT)" evidence="1">
    <location>
        <begin position="72"/>
        <end position="124"/>
    </location>
</feature>
<evidence type="ECO:0000313" key="2">
    <source>
        <dbReference type="EMBL" id="TPR10178.1"/>
    </source>
</evidence>
<keyword evidence="2" id="KW-0223">Dioxygenase</keyword>
<dbReference type="InterPro" id="IPR041496">
    <property type="entry name" value="YitH/HolE_GNAT"/>
</dbReference>
<evidence type="ECO:0000313" key="3">
    <source>
        <dbReference type="Proteomes" id="UP000197666"/>
    </source>
</evidence>
<protein>
    <submittedName>
        <fullName evidence="2">Taurine catabolism dioxygenase TauD, TfdA family protein</fullName>
    </submittedName>
</protein>